<evidence type="ECO:0008006" key="4">
    <source>
        <dbReference type="Google" id="ProtNLM"/>
    </source>
</evidence>
<keyword evidence="1" id="KW-0732">Signal</keyword>
<dbReference type="EMBL" id="KL142395">
    <property type="protein sequence ID" value="KDR70870.1"/>
    <property type="molecule type" value="Genomic_DNA"/>
</dbReference>
<feature type="chain" id="PRO_5001645903" description="SH3b domain-containing protein" evidence="1">
    <location>
        <begin position="21"/>
        <end position="128"/>
    </location>
</feature>
<dbReference type="OrthoDB" id="3039906at2759"/>
<keyword evidence="3" id="KW-1185">Reference proteome</keyword>
<organism evidence="2 3">
    <name type="scientific">Galerina marginata (strain CBS 339.88)</name>
    <dbReference type="NCBI Taxonomy" id="685588"/>
    <lineage>
        <taxon>Eukaryota</taxon>
        <taxon>Fungi</taxon>
        <taxon>Dikarya</taxon>
        <taxon>Basidiomycota</taxon>
        <taxon>Agaricomycotina</taxon>
        <taxon>Agaricomycetes</taxon>
        <taxon>Agaricomycetidae</taxon>
        <taxon>Agaricales</taxon>
        <taxon>Agaricineae</taxon>
        <taxon>Strophariaceae</taxon>
        <taxon>Galerina</taxon>
    </lineage>
</organism>
<sequence>MKFSLPILALAIASFTPALALPEPAPAAPEATVYSAPVVGRAVELLEKRNNAGVVQVDGLRYRTCPRTSCAAIGQYPKGTHITIVCYTRDNTTVVNGDAGWAKLTNGYWVALAFGEYVSWTGSIPYCT</sequence>
<protein>
    <recommendedName>
        <fullName evidence="4">SH3b domain-containing protein</fullName>
    </recommendedName>
</protein>
<name>A0A067SIV9_GALM3</name>
<gene>
    <name evidence="2" type="ORF">GALMADRAFT_229879</name>
</gene>
<accession>A0A067SIV9</accession>
<feature type="signal peptide" evidence="1">
    <location>
        <begin position="1"/>
        <end position="20"/>
    </location>
</feature>
<dbReference type="AlphaFoldDB" id="A0A067SIV9"/>
<evidence type="ECO:0000313" key="2">
    <source>
        <dbReference type="EMBL" id="KDR70870.1"/>
    </source>
</evidence>
<reference evidence="3" key="1">
    <citation type="journal article" date="2014" name="Proc. Natl. Acad. Sci. U.S.A.">
        <title>Extensive sampling of basidiomycete genomes demonstrates inadequacy of the white-rot/brown-rot paradigm for wood decay fungi.</title>
        <authorList>
            <person name="Riley R."/>
            <person name="Salamov A.A."/>
            <person name="Brown D.W."/>
            <person name="Nagy L.G."/>
            <person name="Floudas D."/>
            <person name="Held B.W."/>
            <person name="Levasseur A."/>
            <person name="Lombard V."/>
            <person name="Morin E."/>
            <person name="Otillar R."/>
            <person name="Lindquist E.A."/>
            <person name="Sun H."/>
            <person name="LaButti K.M."/>
            <person name="Schmutz J."/>
            <person name="Jabbour D."/>
            <person name="Luo H."/>
            <person name="Baker S.E."/>
            <person name="Pisabarro A.G."/>
            <person name="Walton J.D."/>
            <person name="Blanchette R.A."/>
            <person name="Henrissat B."/>
            <person name="Martin F."/>
            <person name="Cullen D."/>
            <person name="Hibbett D.S."/>
            <person name="Grigoriev I.V."/>
        </authorList>
    </citation>
    <scope>NUCLEOTIDE SEQUENCE [LARGE SCALE GENOMIC DNA]</scope>
    <source>
        <strain evidence="3">CBS 339.88</strain>
    </source>
</reference>
<proteinExistence type="predicted"/>
<dbReference type="Proteomes" id="UP000027222">
    <property type="component" value="Unassembled WGS sequence"/>
</dbReference>
<evidence type="ECO:0000313" key="3">
    <source>
        <dbReference type="Proteomes" id="UP000027222"/>
    </source>
</evidence>
<evidence type="ECO:0000256" key="1">
    <source>
        <dbReference type="SAM" id="SignalP"/>
    </source>
</evidence>
<dbReference type="HOGENOM" id="CLU_1959748_0_0_1"/>